<dbReference type="Proteomes" id="UP000239425">
    <property type="component" value="Unassembled WGS sequence"/>
</dbReference>
<accession>A0A2S5RD96</accession>
<reference evidence="1 2" key="1">
    <citation type="submission" date="2017-11" db="EMBL/GenBank/DDBJ databases">
        <title>Comparative genomic analysis of Holospora spp., intranuclear symbionts of paramecia.</title>
        <authorList>
            <person name="Garushyants S.K."/>
            <person name="Beliavskaya A."/>
            <person name="Malko D.B."/>
            <person name="Logacheva M.D."/>
            <person name="Rautian M.S."/>
            <person name="Gelfand M.S."/>
        </authorList>
    </citation>
    <scope>NUCLEOTIDE SEQUENCE [LARGE SCALE GENOMIC DNA]</scope>
    <source>
        <strain evidence="2">02AZ16</strain>
    </source>
</reference>
<evidence type="ECO:0000313" key="2">
    <source>
        <dbReference type="Proteomes" id="UP000239425"/>
    </source>
</evidence>
<proteinExistence type="predicted"/>
<keyword evidence="2" id="KW-1185">Reference proteome</keyword>
<comment type="caution">
    <text evidence="1">The sequence shown here is derived from an EMBL/GenBank/DDBJ whole genome shotgun (WGS) entry which is preliminary data.</text>
</comment>
<dbReference type="EMBL" id="PHHC01000073">
    <property type="protein sequence ID" value="PPE05291.1"/>
    <property type="molecule type" value="Genomic_DNA"/>
</dbReference>
<protein>
    <submittedName>
        <fullName evidence="1">Uncharacterized protein</fullName>
    </submittedName>
</protein>
<gene>
    <name evidence="1" type="ORF">HCUR_00350</name>
</gene>
<sequence>MKIRAIAGLIHTVLKLPELVNNTVLMEKKRDVNAIVLWIHKEIECLGLFMTLITVGEVQCFLSGSATLSDTERRLR</sequence>
<name>A0A2S5RD96_9PROT</name>
<dbReference type="AlphaFoldDB" id="A0A2S5RD96"/>
<organism evidence="1 2">
    <name type="scientific">Holospora curviuscula</name>
    <dbReference type="NCBI Taxonomy" id="1082868"/>
    <lineage>
        <taxon>Bacteria</taxon>
        <taxon>Pseudomonadati</taxon>
        <taxon>Pseudomonadota</taxon>
        <taxon>Alphaproteobacteria</taxon>
        <taxon>Holosporales</taxon>
        <taxon>Holosporaceae</taxon>
        <taxon>Holospora</taxon>
    </lineage>
</organism>
<evidence type="ECO:0000313" key="1">
    <source>
        <dbReference type="EMBL" id="PPE05291.1"/>
    </source>
</evidence>